<evidence type="ECO:0000256" key="2">
    <source>
        <dbReference type="ARBA" id="ARBA00013801"/>
    </source>
</evidence>
<evidence type="ECO:0000259" key="6">
    <source>
        <dbReference type="Pfam" id="PF10033"/>
    </source>
</evidence>
<dbReference type="Gene3D" id="3.30.900.10">
    <property type="entry name" value="HORMA domain"/>
    <property type="match status" value="1"/>
</dbReference>
<dbReference type="Proteomes" id="UP001324427">
    <property type="component" value="Unassembled WGS sequence"/>
</dbReference>
<evidence type="ECO:0000256" key="5">
    <source>
        <dbReference type="SAM" id="MobiDB-lite"/>
    </source>
</evidence>
<dbReference type="PANTHER" id="PTHR13430:SF4">
    <property type="entry name" value="AUTOPHAGY-RELATED PROTEIN 13"/>
    <property type="match status" value="1"/>
</dbReference>
<dbReference type="InterPro" id="IPR036570">
    <property type="entry name" value="HORMA_dom_sf"/>
</dbReference>
<feature type="region of interest" description="Disordered" evidence="5">
    <location>
        <begin position="677"/>
        <end position="743"/>
    </location>
</feature>
<feature type="compositionally biased region" description="Low complexity" evidence="5">
    <location>
        <begin position="581"/>
        <end position="600"/>
    </location>
</feature>
<dbReference type="InterPro" id="IPR040182">
    <property type="entry name" value="ATG13"/>
</dbReference>
<dbReference type="GO" id="GO:0005829">
    <property type="term" value="C:cytosol"/>
    <property type="evidence" value="ECO:0007669"/>
    <property type="project" value="TreeGrafter"/>
</dbReference>
<sequence length="743" mass="80819">MHQHPRPAPRSSSSASNRTTNPERTNNQRDRPPQRTRSSVDLASYTERAGGEPGGSEPPRNEGGAAAAGSGSGQDRETTKLNQIIQHFHSKAALMICSARANLPQVHARNGEIKQNRWFNIVLDDTDVLVDHLQEWKRPDLADSRPPPLVIEVYVDTSNLRENQALVIVDDAGKRWDVSDALAGSADSSPRPPNKSGGKYYEVVLERWTIELGDAAGYSAAELNDGLPNVYKKGVVLFRSLYTFLRFLPAWKLHRRLGRQPGNQQALKLKYRIRQGGQGLAHGQKDALFTPLCPAEANARTHTGAASHDATNHVQRHDFQPLACPAGPLRMRVDYRVNQDLAACDAEALLSSRFLGLDEGLPTLAAGRSLPGARTQPPPRTASSSSSHTRARTQYGSATEQRTSSTQVTARQPRALLGAYGSLGTYHTTDRRESPLSHLHHEISEDDSDMEDHPTKLSNEDVDRNAKGRRTSDLLKNSPFTAGSLGDHPAFSNERNGVNKRFAAHRGYEEVEKTELEGGMKPGQGYNVETFAAHAKANKESLRAIGRPKPLSSTSSKRISLNTLPQQALRAPSIPNETAIASSSGSSSPRPAPLARYSSSFADRPKRPASTTSATNQSGGSGESSTAPKDDGDSLTEWIKELEATKSMKLTQQPTQAYSVDLAQYSRLRDPNAALADDMASSSLLQASNTPPSRRLSNVPGLSTSSSPSRAAFRSIKEEEGGAKPEEEGAEEEEPQFLFHQEL</sequence>
<dbReference type="GO" id="GO:0000423">
    <property type="term" value="P:mitophagy"/>
    <property type="evidence" value="ECO:0007669"/>
    <property type="project" value="TreeGrafter"/>
</dbReference>
<feature type="compositionally biased region" description="Low complexity" evidence="5">
    <location>
        <begin position="381"/>
        <end position="394"/>
    </location>
</feature>
<feature type="compositionally biased region" description="Low complexity" evidence="5">
    <location>
        <begin position="9"/>
        <end position="22"/>
    </location>
</feature>
<dbReference type="GO" id="GO:0034497">
    <property type="term" value="P:protein localization to phagophore assembly site"/>
    <property type="evidence" value="ECO:0007669"/>
    <property type="project" value="TreeGrafter"/>
</dbReference>
<keyword evidence="8" id="KW-1185">Reference proteome</keyword>
<dbReference type="InterPro" id="IPR018731">
    <property type="entry name" value="Atg13_N"/>
</dbReference>
<organism evidence="7 8">
    <name type="scientific">Oleoguttula mirabilis</name>
    <dbReference type="NCBI Taxonomy" id="1507867"/>
    <lineage>
        <taxon>Eukaryota</taxon>
        <taxon>Fungi</taxon>
        <taxon>Dikarya</taxon>
        <taxon>Ascomycota</taxon>
        <taxon>Pezizomycotina</taxon>
        <taxon>Dothideomycetes</taxon>
        <taxon>Dothideomycetidae</taxon>
        <taxon>Mycosphaerellales</taxon>
        <taxon>Teratosphaeriaceae</taxon>
        <taxon>Oleoguttula</taxon>
    </lineage>
</organism>
<dbReference type="GO" id="GO:0034727">
    <property type="term" value="P:piecemeal microautophagy of the nucleus"/>
    <property type="evidence" value="ECO:0007669"/>
    <property type="project" value="TreeGrafter"/>
</dbReference>
<feature type="compositionally biased region" description="Polar residues" evidence="5">
    <location>
        <begin position="551"/>
        <end position="566"/>
    </location>
</feature>
<dbReference type="AlphaFoldDB" id="A0AAV9JUY4"/>
<feature type="region of interest" description="Disordered" evidence="5">
    <location>
        <begin position="444"/>
        <end position="494"/>
    </location>
</feature>
<name>A0AAV9JUY4_9PEZI</name>
<feature type="domain" description="Autophagy-related protein 13 N-terminal" evidence="6">
    <location>
        <begin position="85"/>
        <end position="339"/>
    </location>
</feature>
<gene>
    <name evidence="7" type="ORF">LTR36_006534</name>
</gene>
<dbReference type="GO" id="GO:0000407">
    <property type="term" value="C:phagophore assembly site"/>
    <property type="evidence" value="ECO:0007669"/>
    <property type="project" value="TreeGrafter"/>
</dbReference>
<comment type="similarity">
    <text evidence="1 4">Belongs to the ATG13 family. Fungi subfamily.</text>
</comment>
<comment type="caution">
    <text evidence="7">The sequence shown here is derived from an EMBL/GenBank/DDBJ whole genome shotgun (WGS) entry which is preliminary data.</text>
</comment>
<feature type="compositionally biased region" description="Polar residues" evidence="5">
    <location>
        <begin position="689"/>
        <end position="709"/>
    </location>
</feature>
<evidence type="ECO:0000313" key="8">
    <source>
        <dbReference type="Proteomes" id="UP001324427"/>
    </source>
</evidence>
<feature type="compositionally biased region" description="Polar residues" evidence="5">
    <location>
        <begin position="609"/>
        <end position="627"/>
    </location>
</feature>
<feature type="compositionally biased region" description="Basic and acidic residues" evidence="5">
    <location>
        <begin position="451"/>
        <end position="473"/>
    </location>
</feature>
<proteinExistence type="inferred from homology"/>
<evidence type="ECO:0000256" key="3">
    <source>
        <dbReference type="ARBA" id="ARBA00023006"/>
    </source>
</evidence>
<dbReference type="Pfam" id="PF10033">
    <property type="entry name" value="ATG13"/>
    <property type="match status" value="1"/>
</dbReference>
<dbReference type="EMBL" id="JAVFHQ010000004">
    <property type="protein sequence ID" value="KAK4549537.1"/>
    <property type="molecule type" value="Genomic_DNA"/>
</dbReference>
<evidence type="ECO:0000256" key="1">
    <source>
        <dbReference type="ARBA" id="ARBA00005246"/>
    </source>
</evidence>
<evidence type="ECO:0000256" key="4">
    <source>
        <dbReference type="RuleBase" id="RU361214"/>
    </source>
</evidence>
<feature type="region of interest" description="Disordered" evidence="5">
    <location>
        <begin position="366"/>
        <end position="414"/>
    </location>
</feature>
<feature type="compositionally biased region" description="Basic and acidic residues" evidence="5">
    <location>
        <begin position="715"/>
        <end position="727"/>
    </location>
</feature>
<dbReference type="PANTHER" id="PTHR13430">
    <property type="match status" value="1"/>
</dbReference>
<reference evidence="7 8" key="1">
    <citation type="submission" date="2021-11" db="EMBL/GenBank/DDBJ databases">
        <title>Black yeast isolated from Biological Soil Crust.</title>
        <authorList>
            <person name="Kurbessoian T."/>
        </authorList>
    </citation>
    <scope>NUCLEOTIDE SEQUENCE [LARGE SCALE GENOMIC DNA]</scope>
    <source>
        <strain evidence="7 8">CCFEE 5522</strain>
    </source>
</reference>
<keyword evidence="3 4" id="KW-0072">Autophagy</keyword>
<feature type="compositionally biased region" description="Low complexity" evidence="5">
    <location>
        <begin position="677"/>
        <end position="688"/>
    </location>
</feature>
<feature type="region of interest" description="Disordered" evidence="5">
    <location>
        <begin position="540"/>
        <end position="640"/>
    </location>
</feature>
<dbReference type="GO" id="GO:1990316">
    <property type="term" value="C:Atg1/ULK1 kinase complex"/>
    <property type="evidence" value="ECO:0007669"/>
    <property type="project" value="InterPro"/>
</dbReference>
<evidence type="ECO:0000313" key="7">
    <source>
        <dbReference type="EMBL" id="KAK4549537.1"/>
    </source>
</evidence>
<accession>A0AAV9JUY4</accession>
<feature type="compositionally biased region" description="Polar residues" evidence="5">
    <location>
        <begin position="395"/>
        <end position="410"/>
    </location>
</feature>
<protein>
    <recommendedName>
        <fullName evidence="2 4">Autophagy-related protein 13</fullName>
    </recommendedName>
</protein>
<feature type="region of interest" description="Disordered" evidence="5">
    <location>
        <begin position="1"/>
        <end position="76"/>
    </location>
</feature>
<feature type="compositionally biased region" description="Basic and acidic residues" evidence="5">
    <location>
        <begin position="628"/>
        <end position="640"/>
    </location>
</feature>